<gene>
    <name evidence="1" type="ORF">FMOSSE_LOCUS11484</name>
</gene>
<accession>A0A9N9DSQ4</accession>
<keyword evidence="2" id="KW-1185">Reference proteome</keyword>
<reference evidence="1" key="1">
    <citation type="submission" date="2021-06" db="EMBL/GenBank/DDBJ databases">
        <authorList>
            <person name="Kallberg Y."/>
            <person name="Tangrot J."/>
            <person name="Rosling A."/>
        </authorList>
    </citation>
    <scope>NUCLEOTIDE SEQUENCE</scope>
    <source>
        <strain evidence="1">87-6 pot B 2015</strain>
    </source>
</reference>
<evidence type="ECO:0000313" key="2">
    <source>
        <dbReference type="Proteomes" id="UP000789375"/>
    </source>
</evidence>
<dbReference type="EMBL" id="CAJVPP010004505">
    <property type="protein sequence ID" value="CAG8651096.1"/>
    <property type="molecule type" value="Genomic_DNA"/>
</dbReference>
<protein>
    <submittedName>
        <fullName evidence="1">15930_t:CDS:1</fullName>
    </submittedName>
</protein>
<name>A0A9N9DSQ4_FUNMO</name>
<sequence>MYKNQIGDVKSTNNIDNQLARTFDRLTELELFRIVLLIPRLLSITTNNGTTSASSRIPENPVKSWDIFLADAFSA</sequence>
<dbReference type="AlphaFoldDB" id="A0A9N9DSQ4"/>
<dbReference type="Proteomes" id="UP000789375">
    <property type="component" value="Unassembled WGS sequence"/>
</dbReference>
<organism evidence="1 2">
    <name type="scientific">Funneliformis mosseae</name>
    <name type="common">Endomycorrhizal fungus</name>
    <name type="synonym">Glomus mosseae</name>
    <dbReference type="NCBI Taxonomy" id="27381"/>
    <lineage>
        <taxon>Eukaryota</taxon>
        <taxon>Fungi</taxon>
        <taxon>Fungi incertae sedis</taxon>
        <taxon>Mucoromycota</taxon>
        <taxon>Glomeromycotina</taxon>
        <taxon>Glomeromycetes</taxon>
        <taxon>Glomerales</taxon>
        <taxon>Glomeraceae</taxon>
        <taxon>Funneliformis</taxon>
    </lineage>
</organism>
<evidence type="ECO:0000313" key="1">
    <source>
        <dbReference type="EMBL" id="CAG8651096.1"/>
    </source>
</evidence>
<proteinExistence type="predicted"/>
<comment type="caution">
    <text evidence="1">The sequence shown here is derived from an EMBL/GenBank/DDBJ whole genome shotgun (WGS) entry which is preliminary data.</text>
</comment>